<evidence type="ECO:0000313" key="3">
    <source>
        <dbReference type="Proteomes" id="UP000299102"/>
    </source>
</evidence>
<gene>
    <name evidence="2" type="ORF">EVAR_56639_1</name>
</gene>
<sequence>MRFEREELDGSTHACRSSECGGGVGRNVAEALWRLSGGGARLLTALGDDSAATYLQNIAPGLILDGNDL</sequence>
<dbReference type="Gene3D" id="3.40.1190.20">
    <property type="match status" value="1"/>
</dbReference>
<dbReference type="AlphaFoldDB" id="A0A4C1XIL0"/>
<reference evidence="2 3" key="1">
    <citation type="journal article" date="2019" name="Commun. Biol.">
        <title>The bagworm genome reveals a unique fibroin gene that provides high tensile strength.</title>
        <authorList>
            <person name="Kono N."/>
            <person name="Nakamura H."/>
            <person name="Ohtoshi R."/>
            <person name="Tomita M."/>
            <person name="Numata K."/>
            <person name="Arakawa K."/>
        </authorList>
    </citation>
    <scope>NUCLEOTIDE SEQUENCE [LARGE SCALE GENOMIC DNA]</scope>
</reference>
<accession>A0A4C1XIL0</accession>
<dbReference type="OrthoDB" id="198885at2759"/>
<evidence type="ECO:0008006" key="4">
    <source>
        <dbReference type="Google" id="ProtNLM"/>
    </source>
</evidence>
<keyword evidence="3" id="KW-1185">Reference proteome</keyword>
<organism evidence="2 3">
    <name type="scientific">Eumeta variegata</name>
    <name type="common">Bagworm moth</name>
    <name type="synonym">Eumeta japonica</name>
    <dbReference type="NCBI Taxonomy" id="151549"/>
    <lineage>
        <taxon>Eukaryota</taxon>
        <taxon>Metazoa</taxon>
        <taxon>Ecdysozoa</taxon>
        <taxon>Arthropoda</taxon>
        <taxon>Hexapoda</taxon>
        <taxon>Insecta</taxon>
        <taxon>Pterygota</taxon>
        <taxon>Neoptera</taxon>
        <taxon>Endopterygota</taxon>
        <taxon>Lepidoptera</taxon>
        <taxon>Glossata</taxon>
        <taxon>Ditrysia</taxon>
        <taxon>Tineoidea</taxon>
        <taxon>Psychidae</taxon>
        <taxon>Oiketicinae</taxon>
        <taxon>Eumeta</taxon>
    </lineage>
</organism>
<dbReference type="InterPro" id="IPR029056">
    <property type="entry name" value="Ribokinase-like"/>
</dbReference>
<feature type="compositionally biased region" description="Basic and acidic residues" evidence="1">
    <location>
        <begin position="1"/>
        <end position="10"/>
    </location>
</feature>
<feature type="region of interest" description="Disordered" evidence="1">
    <location>
        <begin position="1"/>
        <end position="20"/>
    </location>
</feature>
<dbReference type="Proteomes" id="UP000299102">
    <property type="component" value="Unassembled WGS sequence"/>
</dbReference>
<dbReference type="SUPFAM" id="SSF53613">
    <property type="entry name" value="Ribokinase-like"/>
    <property type="match status" value="1"/>
</dbReference>
<evidence type="ECO:0000256" key="1">
    <source>
        <dbReference type="SAM" id="MobiDB-lite"/>
    </source>
</evidence>
<evidence type="ECO:0000313" key="2">
    <source>
        <dbReference type="EMBL" id="GBP63258.1"/>
    </source>
</evidence>
<comment type="caution">
    <text evidence="2">The sequence shown here is derived from an EMBL/GenBank/DDBJ whole genome shotgun (WGS) entry which is preliminary data.</text>
</comment>
<proteinExistence type="predicted"/>
<protein>
    <recommendedName>
        <fullName evidence="4">Pseudouridine kinase</fullName>
    </recommendedName>
</protein>
<dbReference type="EMBL" id="BGZK01000864">
    <property type="protein sequence ID" value="GBP63258.1"/>
    <property type="molecule type" value="Genomic_DNA"/>
</dbReference>
<name>A0A4C1XIL0_EUMVA</name>